<reference evidence="13" key="2">
    <citation type="journal article" date="2000" name="Proc. Natl. Acad. Sci. U.S.A.">
        <title>The Pseudomonas syringae Hrp pathogenicity island has a tripartite mosaic structure composed of a cluster of type III secretion genes bounded by exchangeable effector and conserved effector loci that contribute to parasitic fitness and pathogenicity in plants.</title>
        <authorList>
            <person name="Alfano J.R."/>
            <person name="Charkowski A.O."/>
            <person name="Deng W.L."/>
            <person name="Badel J.L."/>
            <person name="Petnicki-Ocwieja T."/>
            <person name="van Dijk K."/>
            <person name="Collmer A."/>
        </authorList>
    </citation>
    <scope>NUCLEOTIDE SEQUENCE</scope>
    <source>
        <strain evidence="13">61</strain>
    </source>
</reference>
<keyword evidence="4" id="KW-0547">Nucleotide-binding</keyword>
<evidence type="ECO:0000256" key="9">
    <source>
        <dbReference type="ARBA" id="ARBA00024382"/>
    </source>
</evidence>
<proteinExistence type="inferred from homology"/>
<keyword evidence="6" id="KW-0653">Protein transport</keyword>
<reference evidence="13" key="1">
    <citation type="journal article" date="1995" name="Mol. Plant Microbe Interact.">
        <title>The complete hrp gene cluster of Pseudomonas syringae pv. syringae 61 includes two blocks of genes required for harpinPss secretion that are arranged colinearly with Yersinia ysc homologs.</title>
        <authorList>
            <person name="Huang H.-C."/>
            <person name="Lin R.-H."/>
            <person name="Chang C.-J."/>
            <person name="Collmer A."/>
            <person name="Deng W.-L."/>
        </authorList>
    </citation>
    <scope>NUCLEOTIDE SEQUENCE</scope>
    <source>
        <strain evidence="13">61</strain>
    </source>
</reference>
<keyword evidence="3" id="KW-0963">Cytoplasm</keyword>
<comment type="subcellular location">
    <subcellularLocation>
        <location evidence="1">Cytoplasm</location>
    </subcellularLocation>
</comment>
<dbReference type="InterPro" id="IPR020003">
    <property type="entry name" value="ATPase_a/bsu_AS"/>
</dbReference>
<dbReference type="InterPro" id="IPR000194">
    <property type="entry name" value="ATPase_F1/V1/A1_a/bsu_nucl-bd"/>
</dbReference>
<dbReference type="PROSITE" id="PS50206">
    <property type="entry name" value="RHODANESE_3"/>
    <property type="match status" value="1"/>
</dbReference>
<dbReference type="EC" id="7.4.2.8" evidence="9"/>
<evidence type="ECO:0000256" key="4">
    <source>
        <dbReference type="ARBA" id="ARBA00022741"/>
    </source>
</evidence>
<keyword evidence="2" id="KW-0813">Transport</keyword>
<evidence type="ECO:0000256" key="5">
    <source>
        <dbReference type="ARBA" id="ARBA00022840"/>
    </source>
</evidence>
<evidence type="ECO:0000256" key="6">
    <source>
        <dbReference type="ARBA" id="ARBA00022927"/>
    </source>
</evidence>
<organism evidence="13">
    <name type="scientific">Pseudomonas syringae pv. syringae</name>
    <dbReference type="NCBI Taxonomy" id="321"/>
    <lineage>
        <taxon>Bacteria</taxon>
        <taxon>Pseudomonadati</taxon>
        <taxon>Pseudomonadota</taxon>
        <taxon>Gammaproteobacteria</taxon>
        <taxon>Pseudomonadales</taxon>
        <taxon>Pseudomonadaceae</taxon>
        <taxon>Pseudomonas</taxon>
        <taxon>Pseudomonas syringae</taxon>
    </lineage>
</organism>
<dbReference type="InterPro" id="IPR005714">
    <property type="entry name" value="ATPase_T3SS_FliI/YscN"/>
</dbReference>
<dbReference type="GO" id="GO:0030257">
    <property type="term" value="C:type III protein secretion system complex"/>
    <property type="evidence" value="ECO:0007669"/>
    <property type="project" value="InterPro"/>
</dbReference>
<feature type="compositionally biased region" description="Basic residues" evidence="11">
    <location>
        <begin position="119"/>
        <end position="128"/>
    </location>
</feature>
<evidence type="ECO:0000256" key="2">
    <source>
        <dbReference type="ARBA" id="ARBA00022448"/>
    </source>
</evidence>
<dbReference type="Pfam" id="PF18269">
    <property type="entry name" value="T3SS_ATPase_C"/>
    <property type="match status" value="1"/>
</dbReference>
<reference evidence="13" key="5">
    <citation type="submission" date="2007-03" db="EMBL/GenBank/DDBJ databases">
        <title>The sequence analysis of conserved effector locus of the Pseudomonas syringae pv. syringae 61.</title>
        <authorList>
            <person name="Yu C.-C."/>
            <person name="Huang H.-C."/>
        </authorList>
    </citation>
    <scope>NUCLEOTIDE SEQUENCE</scope>
    <source>
        <strain evidence="13">61</strain>
    </source>
</reference>
<accession>A5YJ88</accession>
<dbReference type="InterPro" id="IPR004100">
    <property type="entry name" value="ATPase_F1/V1/A1_a/bsu_N"/>
</dbReference>
<dbReference type="Pfam" id="PF00006">
    <property type="entry name" value="ATP-synt_ab"/>
    <property type="match status" value="1"/>
</dbReference>
<comment type="catalytic activity">
    <reaction evidence="10">
        <text>ATP + H2O + cellular proteinSide 1 = ADP + phosphate + cellular proteinSide 2.</text>
        <dbReference type="EC" id="7.4.2.8"/>
    </reaction>
</comment>
<feature type="region of interest" description="Disordered" evidence="11">
    <location>
        <begin position="119"/>
        <end position="150"/>
    </location>
</feature>
<dbReference type="Gene3D" id="3.40.50.12240">
    <property type="match status" value="1"/>
</dbReference>
<dbReference type="PROSITE" id="PS00152">
    <property type="entry name" value="ATPASE_ALPHA_BETA"/>
    <property type="match status" value="1"/>
</dbReference>
<dbReference type="InterPro" id="IPR050053">
    <property type="entry name" value="ATPase_alpha/beta_chains"/>
</dbReference>
<reference evidence="13" key="3">
    <citation type="submission" date="2000-02" db="EMBL/GenBank/DDBJ databases">
        <authorList>
            <person name="Alfano J.R."/>
            <person name="Collmer A."/>
        </authorList>
    </citation>
    <scope>NUCLEOTIDE SEQUENCE</scope>
    <source>
        <strain evidence="13">61</strain>
    </source>
</reference>
<dbReference type="NCBIfam" id="TIGR01026">
    <property type="entry name" value="fliI_yscN"/>
    <property type="match status" value="1"/>
</dbReference>
<reference evidence="13" key="4">
    <citation type="journal article" date="2007" name="J. Bacteriol.">
        <title>Identification of Pseudomonas syringae pv. syringae 61 type III secretion system Hrp proteins that can travel the type III pathway and contribute to the translocation of effector proteins into plant cells.</title>
        <authorList>
            <person name="Ramos A.R."/>
            <person name="Morello J.E."/>
            <person name="Ravindran S."/>
            <person name="Deng W.L."/>
            <person name="Huang H.C."/>
            <person name="Collmer A."/>
        </authorList>
    </citation>
    <scope>NUCLEOTIDE SEQUENCE</scope>
    <source>
        <strain evidence="13">61</strain>
    </source>
</reference>
<keyword evidence="5" id="KW-0067">ATP-binding</keyword>
<comment type="similarity">
    <text evidence="8">Belongs to the ATPase alpha/beta chains family. T3SS ATPase subfamily.</text>
</comment>
<evidence type="ECO:0000256" key="10">
    <source>
        <dbReference type="ARBA" id="ARBA00034006"/>
    </source>
</evidence>
<feature type="compositionally biased region" description="Basic and acidic residues" evidence="11">
    <location>
        <begin position="129"/>
        <end position="141"/>
    </location>
</feature>
<dbReference type="GO" id="GO:0005737">
    <property type="term" value="C:cytoplasm"/>
    <property type="evidence" value="ECO:0007669"/>
    <property type="project" value="UniProtKB-SubCell"/>
</dbReference>
<dbReference type="GO" id="GO:0046933">
    <property type="term" value="F:proton-transporting ATP synthase activity, rotational mechanism"/>
    <property type="evidence" value="ECO:0007669"/>
    <property type="project" value="TreeGrafter"/>
</dbReference>
<dbReference type="Pfam" id="PF02874">
    <property type="entry name" value="ATP-synt_ab_N"/>
    <property type="match status" value="1"/>
</dbReference>
<dbReference type="CDD" id="cd01136">
    <property type="entry name" value="ATPase_flagellum-secretory_path_III"/>
    <property type="match status" value="1"/>
</dbReference>
<evidence type="ECO:0000256" key="1">
    <source>
        <dbReference type="ARBA" id="ARBA00004496"/>
    </source>
</evidence>
<name>A5YJ88_PSESY</name>
<gene>
    <name evidence="13" type="primary">hrcN</name>
</gene>
<dbReference type="AlphaFoldDB" id="A5YJ88"/>
<keyword evidence="7" id="KW-1278">Translocase</keyword>
<evidence type="ECO:0000256" key="11">
    <source>
        <dbReference type="SAM" id="MobiDB-lite"/>
    </source>
</evidence>
<dbReference type="InterPro" id="IPR027417">
    <property type="entry name" value="P-loop_NTPase"/>
</dbReference>
<evidence type="ECO:0000259" key="12">
    <source>
        <dbReference type="PROSITE" id="PS50206"/>
    </source>
</evidence>
<dbReference type="SUPFAM" id="SSF52540">
    <property type="entry name" value="P-loop containing nucleoside triphosphate hydrolases"/>
    <property type="match status" value="1"/>
</dbReference>
<evidence type="ECO:0000256" key="3">
    <source>
        <dbReference type="ARBA" id="ARBA00022490"/>
    </source>
</evidence>
<sequence length="449" mass="48898">MNAALNLWKDAHAKRLSQYCAVRVIGRVSAVRRILLECRIPSAKVGDLCEVSKADGSLLLAEIVGFTQECTLLSALGPPDGIQVGAPIRPLGVAHRIGVDDSLLGCVLDGFGRPLMGRLPRRVRRPRRPPHDSAGDRRRPAADPATAHHPGLATGIRAIDSAILLGEGQRVGLFAGAGCGKTTLMAELARNMDCDVIVFGLIGERGRELREFLDHELDETLRRRSVLVCATSDRSSMERARAAFTATAIAEAFRARGQKVLLLLDSLTRFARAQREIGIASGEPLGRGGLPPSVYTLLPRLVERAGMSENGSITALYTVLIEQDSMNDPVADEVRSLLDGHIVLSRKLAERGHYPAIDVSASISRILSNVTGRKHQRANNRLRQLLAAYKQVEMLLRLGEYQAGADPVTDCAVQLNEAINAFLRQDLREPVPLQETLDRLLQLTSQLPE</sequence>
<dbReference type="PANTHER" id="PTHR15184:SF9">
    <property type="entry name" value="SPI-1 TYPE 3 SECRETION SYSTEM ATPASE"/>
    <property type="match status" value="1"/>
</dbReference>
<evidence type="ECO:0000256" key="8">
    <source>
        <dbReference type="ARBA" id="ARBA00024342"/>
    </source>
</evidence>
<dbReference type="SMART" id="SM00382">
    <property type="entry name" value="AAA"/>
    <property type="match status" value="1"/>
</dbReference>
<dbReference type="FunFam" id="3.40.50.12240:FF:000002">
    <property type="entry name" value="Flagellum-specific ATP synthase FliI"/>
    <property type="match status" value="1"/>
</dbReference>
<dbReference type="GO" id="GO:0008564">
    <property type="term" value="F:protein-exporting ATPase activity"/>
    <property type="evidence" value="ECO:0007669"/>
    <property type="project" value="UniProtKB-EC"/>
</dbReference>
<feature type="domain" description="Rhodanese" evidence="12">
    <location>
        <begin position="189"/>
        <end position="279"/>
    </location>
</feature>
<dbReference type="GO" id="GO:0005524">
    <property type="term" value="F:ATP binding"/>
    <property type="evidence" value="ECO:0007669"/>
    <property type="project" value="UniProtKB-KW"/>
</dbReference>
<dbReference type="InterPro" id="IPR001763">
    <property type="entry name" value="Rhodanese-like_dom"/>
</dbReference>
<evidence type="ECO:0000256" key="7">
    <source>
        <dbReference type="ARBA" id="ARBA00022967"/>
    </source>
</evidence>
<dbReference type="EMBL" id="EF514224">
    <property type="protein sequence ID" value="ABQ88354.1"/>
    <property type="molecule type" value="Genomic_DNA"/>
</dbReference>
<evidence type="ECO:0000313" key="13">
    <source>
        <dbReference type="EMBL" id="ABQ88354.1"/>
    </source>
</evidence>
<dbReference type="InterPro" id="IPR040627">
    <property type="entry name" value="T3SS_ATPase_C"/>
</dbReference>
<dbReference type="GO" id="GO:0016887">
    <property type="term" value="F:ATP hydrolysis activity"/>
    <property type="evidence" value="ECO:0007669"/>
    <property type="project" value="InterPro"/>
</dbReference>
<dbReference type="InterPro" id="IPR003593">
    <property type="entry name" value="AAA+_ATPase"/>
</dbReference>
<dbReference type="PANTHER" id="PTHR15184">
    <property type="entry name" value="ATP SYNTHASE"/>
    <property type="match status" value="1"/>
</dbReference>
<dbReference type="GO" id="GO:0030254">
    <property type="term" value="P:protein secretion by the type III secretion system"/>
    <property type="evidence" value="ECO:0007669"/>
    <property type="project" value="InterPro"/>
</dbReference>
<dbReference type="CDD" id="cd18117">
    <property type="entry name" value="ATP-synt_flagellum-secretory_path_III_N"/>
    <property type="match status" value="1"/>
</dbReference>
<protein>
    <recommendedName>
        <fullName evidence="9">protein-secreting ATPase</fullName>
        <ecNumber evidence="9">7.4.2.8</ecNumber>
    </recommendedName>
</protein>